<evidence type="ECO:0000313" key="2">
    <source>
        <dbReference type="Proteomes" id="UP000828941"/>
    </source>
</evidence>
<evidence type="ECO:0000313" key="1">
    <source>
        <dbReference type="EMBL" id="KAI4353290.1"/>
    </source>
</evidence>
<organism evidence="1 2">
    <name type="scientific">Bauhinia variegata</name>
    <name type="common">Purple orchid tree</name>
    <name type="synonym">Phanera variegata</name>
    <dbReference type="NCBI Taxonomy" id="167791"/>
    <lineage>
        <taxon>Eukaryota</taxon>
        <taxon>Viridiplantae</taxon>
        <taxon>Streptophyta</taxon>
        <taxon>Embryophyta</taxon>
        <taxon>Tracheophyta</taxon>
        <taxon>Spermatophyta</taxon>
        <taxon>Magnoliopsida</taxon>
        <taxon>eudicotyledons</taxon>
        <taxon>Gunneridae</taxon>
        <taxon>Pentapetalae</taxon>
        <taxon>rosids</taxon>
        <taxon>fabids</taxon>
        <taxon>Fabales</taxon>
        <taxon>Fabaceae</taxon>
        <taxon>Cercidoideae</taxon>
        <taxon>Cercideae</taxon>
        <taxon>Bauhiniinae</taxon>
        <taxon>Bauhinia</taxon>
    </lineage>
</organism>
<name>A0ACB9PX29_BAUVA</name>
<dbReference type="Proteomes" id="UP000828941">
    <property type="component" value="Chromosome 2"/>
</dbReference>
<dbReference type="EMBL" id="CM039427">
    <property type="protein sequence ID" value="KAI4353290.1"/>
    <property type="molecule type" value="Genomic_DNA"/>
</dbReference>
<accession>A0ACB9PX29</accession>
<proteinExistence type="predicted"/>
<reference evidence="1 2" key="1">
    <citation type="journal article" date="2022" name="DNA Res.">
        <title>Chromosomal-level genome assembly of the orchid tree Bauhinia variegata (Leguminosae; Cercidoideae) supports the allotetraploid origin hypothesis of Bauhinia.</title>
        <authorList>
            <person name="Zhong Y."/>
            <person name="Chen Y."/>
            <person name="Zheng D."/>
            <person name="Pang J."/>
            <person name="Liu Y."/>
            <person name="Luo S."/>
            <person name="Meng S."/>
            <person name="Qian L."/>
            <person name="Wei D."/>
            <person name="Dai S."/>
            <person name="Zhou R."/>
        </authorList>
    </citation>
    <scope>NUCLEOTIDE SEQUENCE [LARGE SCALE GENOMIC DNA]</scope>
    <source>
        <strain evidence="1">BV-YZ2020</strain>
    </source>
</reference>
<gene>
    <name evidence="1" type="ORF">L6164_002251</name>
</gene>
<protein>
    <submittedName>
        <fullName evidence="1">Uncharacterized protein</fullName>
    </submittedName>
</protein>
<comment type="caution">
    <text evidence="1">The sequence shown here is derived from an EMBL/GenBank/DDBJ whole genome shotgun (WGS) entry which is preliminary data.</text>
</comment>
<keyword evidence="2" id="KW-1185">Reference proteome</keyword>
<sequence length="412" mass="45554">MSYVLSLILWRIFGVLLVFLADVYLIKQIHKKNNQVVHAYEYLDYPDQEVLRIKIFQRPPAGFCESRKRQLMVRPRFPTIYHESEKPDVSTISEVIVIVNNAWKVGDLVDWWTEGCYWSGRVTEILDDGKLKIDLLLPPFGEGPSSHEVSSEDLRPSLNWCLDNGWTVPTPLCTDTAFFLFVCSVGPSDFTLRNDFAGSYKGVSYATSPSKGGLGLGTAALEGGSRRCCAQIIMPVVNSVAGVVVNKNFADGAAKTVPRVSLISDSSQSTQNSEAPVGPPEISMKVKNHCNTDSNSMEFGIGDTSSGKTCSESSHVRETSTEMVVETAVNDGYDDNYTLKKMRSDKSICLNSMSSNTMEAAILDLEELKNNSFLLNELLFHGNKRLAPVWSLCNTGAKPREGPEERRTGVLL</sequence>